<feature type="signal peptide" evidence="1">
    <location>
        <begin position="1"/>
        <end position="20"/>
    </location>
</feature>
<accession>A0A679GNA8</accession>
<dbReference type="AlphaFoldDB" id="A0A679GNA8"/>
<proteinExistence type="predicted"/>
<organism evidence="2 3">
    <name type="scientific">Metapseudomonas otitidis</name>
    <dbReference type="NCBI Taxonomy" id="319939"/>
    <lineage>
        <taxon>Bacteria</taxon>
        <taxon>Pseudomonadati</taxon>
        <taxon>Pseudomonadota</taxon>
        <taxon>Gammaproteobacteria</taxon>
        <taxon>Pseudomonadales</taxon>
        <taxon>Pseudomonadaceae</taxon>
        <taxon>Metapseudomonas</taxon>
    </lineage>
</organism>
<keyword evidence="1" id="KW-0732">Signal</keyword>
<name>A0A679GNA8_9GAMM</name>
<reference evidence="2 3" key="1">
    <citation type="journal article" date="2020" name="Microbiol. Resour. Announc.">
        <title>Complete genome sequence of Pseudomonas otitidis strain MrB4, isolated from Lake Biwa in Japan.</title>
        <authorList>
            <person name="Miyazaki K."/>
            <person name="Hase E."/>
            <person name="Maruya T."/>
        </authorList>
    </citation>
    <scope>NUCLEOTIDE SEQUENCE [LARGE SCALE GENOMIC DNA]</scope>
    <source>
        <strain evidence="2 3">MrB4</strain>
    </source>
</reference>
<feature type="chain" id="PRO_5025521458" evidence="1">
    <location>
        <begin position="21"/>
        <end position="106"/>
    </location>
</feature>
<evidence type="ECO:0000256" key="1">
    <source>
        <dbReference type="SAM" id="SignalP"/>
    </source>
</evidence>
<dbReference type="KEGG" id="poj:PtoMrB4_21340"/>
<dbReference type="GeneID" id="57397355"/>
<gene>
    <name evidence="2" type="ORF">PtoMrB4_21340</name>
</gene>
<evidence type="ECO:0000313" key="2">
    <source>
        <dbReference type="EMBL" id="BCA28157.1"/>
    </source>
</evidence>
<protein>
    <submittedName>
        <fullName evidence="2">Uncharacterized protein</fullName>
    </submittedName>
</protein>
<evidence type="ECO:0000313" key="3">
    <source>
        <dbReference type="Proteomes" id="UP000501237"/>
    </source>
</evidence>
<dbReference type="RefSeq" id="WP_172433228.1">
    <property type="nucleotide sequence ID" value="NZ_AP022642.1"/>
</dbReference>
<dbReference type="EMBL" id="AP022642">
    <property type="protein sequence ID" value="BCA28157.1"/>
    <property type="molecule type" value="Genomic_DNA"/>
</dbReference>
<dbReference type="Proteomes" id="UP000501237">
    <property type="component" value="Chromosome"/>
</dbReference>
<sequence>MRIVLLAVAAAALIPVAASAEELIGGGLKVVSVELLAESQAVIELDNGSSGTEVLWVDCALGEWGYNGEEAGFPVKPDEKSQAIAYRACKDASNTSPLVQQPGSWR</sequence>